<keyword evidence="2" id="KW-0813">Transport</keyword>
<comment type="similarity">
    <text evidence="1">Belongs to the glutaredoxin family.</text>
</comment>
<dbReference type="EMBL" id="LHXX01000074">
    <property type="protein sequence ID" value="KXB00961.1"/>
    <property type="molecule type" value="Genomic_DNA"/>
</dbReference>
<keyword evidence="5" id="KW-1185">Reference proteome</keyword>
<dbReference type="NCBIfam" id="TIGR02187">
    <property type="entry name" value="PDO_seleno_TRX"/>
    <property type="match status" value="1"/>
</dbReference>
<gene>
    <name evidence="4" type="ORF">AKJ43_03815</name>
</gene>
<dbReference type="AlphaFoldDB" id="A0A133V3F0"/>
<evidence type="ECO:0000256" key="1">
    <source>
        <dbReference type="ARBA" id="ARBA00007787"/>
    </source>
</evidence>
<organism evidence="4 5">
    <name type="scientific">candidate division MSBL1 archaeon SCGC-AAA261D19</name>
    <dbReference type="NCBI Taxonomy" id="1698273"/>
    <lineage>
        <taxon>Archaea</taxon>
        <taxon>Methanobacteriati</taxon>
        <taxon>Methanobacteriota</taxon>
        <taxon>candidate division MSBL1</taxon>
    </lineage>
</organism>
<proteinExistence type="inferred from homology"/>
<evidence type="ECO:0000313" key="5">
    <source>
        <dbReference type="Proteomes" id="UP000070400"/>
    </source>
</evidence>
<evidence type="ECO:0000256" key="2">
    <source>
        <dbReference type="ARBA" id="ARBA00022982"/>
    </source>
</evidence>
<dbReference type="InterPro" id="IPR036249">
    <property type="entry name" value="Thioredoxin-like_sf"/>
</dbReference>
<dbReference type="CDD" id="cd02973">
    <property type="entry name" value="TRX_GRX_like"/>
    <property type="match status" value="1"/>
</dbReference>
<dbReference type="PANTHER" id="PTHR37170">
    <property type="entry name" value="GLUTAREDOXIN-RELATED"/>
    <property type="match status" value="1"/>
</dbReference>
<dbReference type="Pfam" id="PF13192">
    <property type="entry name" value="Thioredoxin_3"/>
    <property type="match status" value="1"/>
</dbReference>
<reference evidence="4 5" key="1">
    <citation type="journal article" date="2016" name="Sci. Rep.">
        <title>Metabolic traits of an uncultured archaeal lineage -MSBL1- from brine pools of the Red Sea.</title>
        <authorList>
            <person name="Mwirichia R."/>
            <person name="Alam I."/>
            <person name="Rashid M."/>
            <person name="Vinu M."/>
            <person name="Ba-Alawi W."/>
            <person name="Anthony Kamau A."/>
            <person name="Kamanda Ngugi D."/>
            <person name="Goker M."/>
            <person name="Klenk H.P."/>
            <person name="Bajic V."/>
            <person name="Stingl U."/>
        </authorList>
    </citation>
    <scope>NUCLEOTIDE SEQUENCE [LARGE SCALE GENOMIC DNA]</scope>
    <source>
        <strain evidence="4">SCGC-AAA261D19</strain>
    </source>
</reference>
<dbReference type="InterPro" id="IPR011903">
    <property type="entry name" value="TON_0319-like"/>
</dbReference>
<dbReference type="InterPro" id="IPR012336">
    <property type="entry name" value="Thioredoxin-like_fold"/>
</dbReference>
<evidence type="ECO:0000313" key="4">
    <source>
        <dbReference type="EMBL" id="KXB00961.1"/>
    </source>
</evidence>
<sequence length="214" mass="24232">MNHSKVNTTRSQVKNAFEGLKNDVKLIVFTQEFECNRCKENRELMEELSNLSDKVSVEILDFASDEEKAKHHGVDKIPATLVQGTKNHGVRFYGLPGGYEFQSLIHAIKMVSLGEPSLSKETKTKLKTLSNPVHIQVFVTLTCPYCPSAVQMAHQMAMESDLIRGDMVHSEEFPHLTNKYKVFAVPKVVINEEIEFEGTLPEPKFLEHIMQATK</sequence>
<comment type="caution">
    <text evidence="4">The sequence shown here is derived from an EMBL/GenBank/DDBJ whole genome shotgun (WGS) entry which is preliminary data.</text>
</comment>
<accession>A0A133V3F0</accession>
<protein>
    <recommendedName>
        <fullName evidence="3">Thioredoxin-like fold domain-containing protein</fullName>
    </recommendedName>
</protein>
<feature type="domain" description="Thioredoxin-like fold" evidence="3">
    <location>
        <begin position="134"/>
        <end position="210"/>
    </location>
</feature>
<dbReference type="PROSITE" id="PS51354">
    <property type="entry name" value="GLUTAREDOXIN_2"/>
    <property type="match status" value="1"/>
</dbReference>
<dbReference type="PANTHER" id="PTHR37170:SF1">
    <property type="entry name" value="GLUTAREDOXIN-LIKE PROTEIN"/>
    <property type="match status" value="1"/>
</dbReference>
<dbReference type="SUPFAM" id="SSF52833">
    <property type="entry name" value="Thioredoxin-like"/>
    <property type="match status" value="2"/>
</dbReference>
<dbReference type="Proteomes" id="UP000070400">
    <property type="component" value="Unassembled WGS sequence"/>
</dbReference>
<evidence type="ECO:0000259" key="3">
    <source>
        <dbReference type="Pfam" id="PF13192"/>
    </source>
</evidence>
<keyword evidence="2" id="KW-0249">Electron transport</keyword>
<dbReference type="Gene3D" id="3.40.30.10">
    <property type="entry name" value="Glutaredoxin"/>
    <property type="match status" value="2"/>
</dbReference>
<name>A0A133V3F0_9EURY</name>